<organism evidence="2 3">
    <name type="scientific">Mucilaginibacter ginsenosidivorax</name>
    <dbReference type="NCBI Taxonomy" id="862126"/>
    <lineage>
        <taxon>Bacteria</taxon>
        <taxon>Pseudomonadati</taxon>
        <taxon>Bacteroidota</taxon>
        <taxon>Sphingobacteriia</taxon>
        <taxon>Sphingobacteriales</taxon>
        <taxon>Sphingobacteriaceae</taxon>
        <taxon>Mucilaginibacter</taxon>
    </lineage>
</organism>
<sequence length="641" mass="68446">MKPLLSTVLLKKWLRAKHRLWLVLFCIFQLVFAQKASAQLVTIGSQPTSGCVGQPIAFTAVAANLGAAPAYQWQVNGVNVGANQNKFTSSTLVNGDVVQCRVTTPGPNGTVSTTNSNALTMTILSPPTIVQHDTAICPGSTMLLQADVSGAAYAKFKPVDFSNQFNFNISTNTFGHQFVNCPTGNVTFNGVPYILYPWSDNFTGWNASNATGPDPRKLFIPVNEDGAVAINLLANTYFGVPGPASYVSVSFWANGAEVYKKDLIGDQDIRDFNAAQFTNQINNVTTTNAWLSPNGQNRLDNVRIQMPSPTRIDSIVVNDHGGNGQRLFIIGATVEKTPVALKWSTGETSPSITVAPSQPTTYTVMATNGVASCSGGSIHVSFITPVVPSISISQLTGNVCPGNPVTFTASVFNGGNGPTLQWQVNGADAGTNSFTFTTNSLTTGDIVTCRVTPHNLCLTIPTATSNAITATLLPQPVVDAGPNVTIHQGDATQLKATVSGDILNTQWSPATGLDNPGILNPIATPTQTTKYTLLVQNQSTCTAIDSVIIKVLPLDVLIPNAISPNHDGVNDVWNIQHLDQFAACTVNIFNRYGQRLFTSTGYARPWDGTYKNKRLPAGTYYYIIDLKDGSAVRSGYVVLVY</sequence>
<protein>
    <submittedName>
        <fullName evidence="2">Gliding motility-associated C-terminal domain-containing protein</fullName>
    </submittedName>
</protein>
<proteinExistence type="predicted"/>
<dbReference type="RefSeq" id="WP_147059022.1">
    <property type="nucleotide sequence ID" value="NZ_CP042437.1"/>
</dbReference>
<dbReference type="Pfam" id="PF13585">
    <property type="entry name" value="CHU_C"/>
    <property type="match status" value="1"/>
</dbReference>
<keyword evidence="3" id="KW-1185">Reference proteome</keyword>
<dbReference type="PROSITE" id="PS50835">
    <property type="entry name" value="IG_LIKE"/>
    <property type="match status" value="1"/>
</dbReference>
<dbReference type="OrthoDB" id="641420at2"/>
<evidence type="ECO:0000313" key="3">
    <source>
        <dbReference type="Proteomes" id="UP000321362"/>
    </source>
</evidence>
<evidence type="ECO:0000313" key="2">
    <source>
        <dbReference type="EMBL" id="QEC79431.1"/>
    </source>
</evidence>
<dbReference type="InterPro" id="IPR026341">
    <property type="entry name" value="T9SS_type_B"/>
</dbReference>
<dbReference type="InterPro" id="IPR007110">
    <property type="entry name" value="Ig-like_dom"/>
</dbReference>
<dbReference type="InterPro" id="IPR013783">
    <property type="entry name" value="Ig-like_fold"/>
</dbReference>
<dbReference type="Gene3D" id="2.60.40.10">
    <property type="entry name" value="Immunoglobulins"/>
    <property type="match status" value="1"/>
</dbReference>
<feature type="domain" description="Ig-like" evidence="1">
    <location>
        <begin position="388"/>
        <end position="459"/>
    </location>
</feature>
<gene>
    <name evidence="2" type="ORF">FSB76_27065</name>
</gene>
<dbReference type="NCBIfam" id="TIGR04131">
    <property type="entry name" value="Bac_Flav_CTERM"/>
    <property type="match status" value="1"/>
</dbReference>
<dbReference type="EMBL" id="CP042437">
    <property type="protein sequence ID" value="QEC79431.1"/>
    <property type="molecule type" value="Genomic_DNA"/>
</dbReference>
<reference evidence="2 3" key="1">
    <citation type="journal article" date="2013" name="J. Microbiol.">
        <title>Mucilaginibacter ginsenosidivorax sp. nov., with ginsenoside converting activity isolated from sediment.</title>
        <authorList>
            <person name="Kim J.K."/>
            <person name="Choi T.E."/>
            <person name="Liu Q.M."/>
            <person name="Park H.Y."/>
            <person name="Yi T.H."/>
            <person name="Yoon M.H."/>
            <person name="Kim S.C."/>
            <person name="Im W.T."/>
        </authorList>
    </citation>
    <scope>NUCLEOTIDE SEQUENCE [LARGE SCALE GENOMIC DNA]</scope>
    <source>
        <strain evidence="2 3">KHI28</strain>
    </source>
</reference>
<dbReference type="AlphaFoldDB" id="A0A5B8W6U3"/>
<dbReference type="Proteomes" id="UP000321362">
    <property type="component" value="Chromosome"/>
</dbReference>
<evidence type="ECO:0000259" key="1">
    <source>
        <dbReference type="PROSITE" id="PS50835"/>
    </source>
</evidence>
<name>A0A5B8W6U3_9SPHI</name>
<dbReference type="KEGG" id="mgk:FSB76_27065"/>
<accession>A0A5B8W6U3</accession>